<accession>A0AAV6W6V7</accession>
<dbReference type="SUPFAM" id="SSF55961">
    <property type="entry name" value="Bet v1-like"/>
    <property type="match status" value="1"/>
</dbReference>
<keyword evidence="3" id="KW-1185">Reference proteome</keyword>
<evidence type="ECO:0000313" key="3">
    <source>
        <dbReference type="Proteomes" id="UP000826271"/>
    </source>
</evidence>
<dbReference type="GO" id="GO:0006952">
    <property type="term" value="P:defense response"/>
    <property type="evidence" value="ECO:0007669"/>
    <property type="project" value="InterPro"/>
</dbReference>
<name>A0AAV6W6V7_9LAMI</name>
<dbReference type="Proteomes" id="UP000826271">
    <property type="component" value="Unassembled WGS sequence"/>
</dbReference>
<dbReference type="InterPro" id="IPR051761">
    <property type="entry name" value="MLP-like_ligand-binding"/>
</dbReference>
<dbReference type="SMART" id="SM01037">
    <property type="entry name" value="Bet_v_1"/>
    <property type="match status" value="1"/>
</dbReference>
<dbReference type="PANTHER" id="PTHR31907">
    <property type="entry name" value="MLP-LIKE PROTEIN 423"/>
    <property type="match status" value="1"/>
</dbReference>
<dbReference type="InterPro" id="IPR023393">
    <property type="entry name" value="START-like_dom_sf"/>
</dbReference>
<sequence>MASKLEVEVEVKSNAEKIWESIKDSATVLPKALPDKYESIEEKLGLVDEANKTLSHSVVDGAMLKFYNYFKATPTVTPKGNGSLVKWSCEFDKASDEVPNSDFIKDFAVKNFQDLDAYLLGVP</sequence>
<evidence type="ECO:0000259" key="1">
    <source>
        <dbReference type="SMART" id="SM01037"/>
    </source>
</evidence>
<dbReference type="Gene3D" id="3.30.530.20">
    <property type="match status" value="2"/>
</dbReference>
<organism evidence="2 3">
    <name type="scientific">Buddleja alternifolia</name>
    <dbReference type="NCBI Taxonomy" id="168488"/>
    <lineage>
        <taxon>Eukaryota</taxon>
        <taxon>Viridiplantae</taxon>
        <taxon>Streptophyta</taxon>
        <taxon>Embryophyta</taxon>
        <taxon>Tracheophyta</taxon>
        <taxon>Spermatophyta</taxon>
        <taxon>Magnoliopsida</taxon>
        <taxon>eudicotyledons</taxon>
        <taxon>Gunneridae</taxon>
        <taxon>Pentapetalae</taxon>
        <taxon>asterids</taxon>
        <taxon>lamiids</taxon>
        <taxon>Lamiales</taxon>
        <taxon>Scrophulariaceae</taxon>
        <taxon>Buddlejeae</taxon>
        <taxon>Buddleja</taxon>
    </lineage>
</organism>
<dbReference type="InterPro" id="IPR000916">
    <property type="entry name" value="Bet_v_I/MLP"/>
</dbReference>
<protein>
    <recommendedName>
        <fullName evidence="1">Bet v I/Major latex protein domain-containing protein</fullName>
    </recommendedName>
</protein>
<comment type="caution">
    <text evidence="2">The sequence shown here is derived from an EMBL/GenBank/DDBJ whole genome shotgun (WGS) entry which is preliminary data.</text>
</comment>
<dbReference type="EMBL" id="WHWC01000017">
    <property type="protein sequence ID" value="KAG8366186.1"/>
    <property type="molecule type" value="Genomic_DNA"/>
</dbReference>
<feature type="domain" description="Bet v I/Major latex protein" evidence="1">
    <location>
        <begin position="1"/>
        <end position="122"/>
    </location>
</feature>
<dbReference type="Pfam" id="PF00407">
    <property type="entry name" value="Bet_v_1"/>
    <property type="match status" value="1"/>
</dbReference>
<gene>
    <name evidence="2" type="ORF">BUALT_Bualt17G0050400</name>
</gene>
<evidence type="ECO:0000313" key="2">
    <source>
        <dbReference type="EMBL" id="KAG8366186.1"/>
    </source>
</evidence>
<proteinExistence type="predicted"/>
<dbReference type="AlphaFoldDB" id="A0AAV6W6V7"/>
<reference evidence="2" key="1">
    <citation type="submission" date="2019-10" db="EMBL/GenBank/DDBJ databases">
        <authorList>
            <person name="Zhang R."/>
            <person name="Pan Y."/>
            <person name="Wang J."/>
            <person name="Ma R."/>
            <person name="Yu S."/>
        </authorList>
    </citation>
    <scope>NUCLEOTIDE SEQUENCE</scope>
    <source>
        <strain evidence="2">LA-IB0</strain>
        <tissue evidence="2">Leaf</tissue>
    </source>
</reference>